<dbReference type="Pfam" id="PF10604">
    <property type="entry name" value="Polyketide_cyc2"/>
    <property type="match status" value="1"/>
</dbReference>
<reference evidence="2" key="1">
    <citation type="submission" date="2018-02" db="EMBL/GenBank/DDBJ databases">
        <authorList>
            <person name="Hausmann B."/>
        </authorList>
    </citation>
    <scope>NUCLEOTIDE SEQUENCE [LARGE SCALE GENOMIC DNA]</scope>
    <source>
        <strain evidence="2">Peat soil MAG SbA1</strain>
    </source>
</reference>
<dbReference type="EMBL" id="OMOD01000143">
    <property type="protein sequence ID" value="SPF43445.1"/>
    <property type="molecule type" value="Genomic_DNA"/>
</dbReference>
<protein>
    <recommendedName>
        <fullName evidence="3">SRPBCC family protein</fullName>
    </recommendedName>
</protein>
<dbReference type="SUPFAM" id="SSF55961">
    <property type="entry name" value="Bet v1-like"/>
    <property type="match status" value="1"/>
</dbReference>
<dbReference type="InterPro" id="IPR019587">
    <property type="entry name" value="Polyketide_cyclase/dehydratase"/>
</dbReference>
<gene>
    <name evidence="1" type="ORF">SBA1_490026</name>
</gene>
<organism evidence="1 2">
    <name type="scientific">Candidatus Sulfotelmatobacter kueseliae</name>
    <dbReference type="NCBI Taxonomy" id="2042962"/>
    <lineage>
        <taxon>Bacteria</taxon>
        <taxon>Pseudomonadati</taxon>
        <taxon>Acidobacteriota</taxon>
        <taxon>Terriglobia</taxon>
        <taxon>Terriglobales</taxon>
        <taxon>Candidatus Korobacteraceae</taxon>
        <taxon>Candidatus Sulfotelmatobacter</taxon>
    </lineage>
</organism>
<name>A0A2U3KUV9_9BACT</name>
<evidence type="ECO:0008006" key="3">
    <source>
        <dbReference type="Google" id="ProtNLM"/>
    </source>
</evidence>
<dbReference type="OrthoDB" id="121606at2"/>
<dbReference type="Proteomes" id="UP000238701">
    <property type="component" value="Unassembled WGS sequence"/>
</dbReference>
<evidence type="ECO:0000313" key="2">
    <source>
        <dbReference type="Proteomes" id="UP000238701"/>
    </source>
</evidence>
<sequence length="154" mass="17675">MAKFEKFEYSVTTRAAPDVAWKVFADWKLWLQFSELYAEIRWTRGEPWQKGSRLSIRVAKPIGVTLDHVITVCVPGEKVAWIDHALGTTMEQWVFFKPDPEGGTCVRTWAEFTGLMPLIAGRRTKDVLLEFTRKWYDRYALECDRVAGAASLSA</sequence>
<dbReference type="Gene3D" id="3.30.530.20">
    <property type="match status" value="1"/>
</dbReference>
<dbReference type="InterPro" id="IPR023393">
    <property type="entry name" value="START-like_dom_sf"/>
</dbReference>
<proteinExistence type="predicted"/>
<evidence type="ECO:0000313" key="1">
    <source>
        <dbReference type="EMBL" id="SPF43445.1"/>
    </source>
</evidence>
<dbReference type="AlphaFoldDB" id="A0A2U3KUV9"/>
<accession>A0A2U3KUV9</accession>